<proteinExistence type="predicted"/>
<dbReference type="GO" id="GO:0016747">
    <property type="term" value="F:acyltransferase activity, transferring groups other than amino-acyl groups"/>
    <property type="evidence" value="ECO:0007669"/>
    <property type="project" value="InterPro"/>
</dbReference>
<evidence type="ECO:0000313" key="3">
    <source>
        <dbReference type="Proteomes" id="UP000062833"/>
    </source>
</evidence>
<dbReference type="Proteomes" id="UP000062833">
    <property type="component" value="Chromosome"/>
</dbReference>
<gene>
    <name evidence="2" type="ORF">AOC05_02490</name>
</gene>
<sequence>MPALYETFNGSASPTLWSKVSALFVEIFAAEPYCEDPAELLQIVDWGPAQLAQSAGRLLTCSHEEQLLGFALVHSLHGDDSWQNILATIAQSVGKSSQLPTDPQEVLVVHELAVDPAARGQRIAKSALATIFSGRAETHVVLGVYGQATTAREVYQRWVFTELGIFTTQNNTVDLHVIHCQLPCPAKQ</sequence>
<dbReference type="InterPro" id="IPR016181">
    <property type="entry name" value="Acyl_CoA_acyltransferase"/>
</dbReference>
<dbReference type="KEGG" id="aaq:AOC05_02490"/>
<dbReference type="EMBL" id="CP012677">
    <property type="protein sequence ID" value="ALE91482.1"/>
    <property type="molecule type" value="Genomic_DNA"/>
</dbReference>
<keyword evidence="3" id="KW-1185">Reference proteome</keyword>
<protein>
    <recommendedName>
        <fullName evidence="1">N-acetyltransferase domain-containing protein</fullName>
    </recommendedName>
</protein>
<dbReference type="InterPro" id="IPR000182">
    <property type="entry name" value="GNAT_dom"/>
</dbReference>
<accession>A0A0M5LWZ9</accession>
<feature type="domain" description="N-acetyltransferase" evidence="1">
    <location>
        <begin position="35"/>
        <end position="157"/>
    </location>
</feature>
<dbReference type="OrthoDB" id="4536199at2"/>
<name>A0A0M5LWZ9_9MICC</name>
<dbReference type="PATRIC" id="fig|656366.3.peg.556"/>
<evidence type="ECO:0000313" key="2">
    <source>
        <dbReference type="EMBL" id="ALE91482.1"/>
    </source>
</evidence>
<dbReference type="Gene3D" id="3.40.630.30">
    <property type="match status" value="1"/>
</dbReference>
<evidence type="ECO:0000259" key="1">
    <source>
        <dbReference type="Pfam" id="PF00583"/>
    </source>
</evidence>
<dbReference type="Pfam" id="PF00583">
    <property type="entry name" value="Acetyltransf_1"/>
    <property type="match status" value="1"/>
</dbReference>
<dbReference type="AlphaFoldDB" id="A0A0M5LWZ9"/>
<organism evidence="2 3">
    <name type="scientific">Arthrobacter alpinus</name>
    <dbReference type="NCBI Taxonomy" id="656366"/>
    <lineage>
        <taxon>Bacteria</taxon>
        <taxon>Bacillati</taxon>
        <taxon>Actinomycetota</taxon>
        <taxon>Actinomycetes</taxon>
        <taxon>Micrococcales</taxon>
        <taxon>Micrococcaceae</taxon>
        <taxon>Arthrobacter</taxon>
    </lineage>
</organism>
<dbReference type="RefSeq" id="WP_062005413.1">
    <property type="nucleotide sequence ID" value="NZ_CP012677.1"/>
</dbReference>
<dbReference type="SUPFAM" id="SSF55729">
    <property type="entry name" value="Acyl-CoA N-acyltransferases (Nat)"/>
    <property type="match status" value="1"/>
</dbReference>
<reference evidence="3" key="1">
    <citation type="submission" date="2015-09" db="EMBL/GenBank/DDBJ databases">
        <title>Complete genome of Arthrobacter alpinus strain R3.8.</title>
        <authorList>
            <person name="See-Too W.S."/>
            <person name="Chan K.G."/>
        </authorList>
    </citation>
    <scope>NUCLEOTIDE SEQUENCE [LARGE SCALE GENOMIC DNA]</scope>
    <source>
        <strain evidence="3">R3.8</strain>
    </source>
</reference>